<keyword evidence="4" id="KW-0067">ATP-binding</keyword>
<feature type="domain" description="Aminoacyl-tRNA synthetase class Ia" evidence="9">
    <location>
        <begin position="23"/>
        <end position="209"/>
    </location>
</feature>
<protein>
    <recommendedName>
        <fullName evidence="1">isoleucine--tRNA ligase</fullName>
        <ecNumber evidence="1">6.1.1.5</ecNumber>
    </recommendedName>
</protein>
<evidence type="ECO:0000256" key="3">
    <source>
        <dbReference type="ARBA" id="ARBA00022741"/>
    </source>
</evidence>
<dbReference type="InterPro" id="IPR023586">
    <property type="entry name" value="Ile-tRNA-ligase_type2"/>
</dbReference>
<comment type="caution">
    <text evidence="10">The sequence shown here is derived from an EMBL/GenBank/DDBJ whole genome shotgun (WGS) entry which is preliminary data.</text>
</comment>
<dbReference type="Pfam" id="PF00133">
    <property type="entry name" value="tRNA-synt_1"/>
    <property type="match status" value="1"/>
</dbReference>
<keyword evidence="3" id="KW-0547">Nucleotide-binding</keyword>
<organism evidence="10 11">
    <name type="scientific">Candidatus Komeilibacteria bacterium CG_4_9_14_0_8_um_filter_36_9</name>
    <dbReference type="NCBI Taxonomy" id="1974473"/>
    <lineage>
        <taxon>Bacteria</taxon>
        <taxon>Candidatus Komeiliibacteriota</taxon>
    </lineage>
</organism>
<evidence type="ECO:0000256" key="4">
    <source>
        <dbReference type="ARBA" id="ARBA00022840"/>
    </source>
</evidence>
<dbReference type="GO" id="GO:0002161">
    <property type="term" value="F:aminoacyl-tRNA deacylase activity"/>
    <property type="evidence" value="ECO:0007669"/>
    <property type="project" value="InterPro"/>
</dbReference>
<keyword evidence="5" id="KW-0648">Protein biosynthesis</keyword>
<evidence type="ECO:0000256" key="5">
    <source>
        <dbReference type="ARBA" id="ARBA00022917"/>
    </source>
</evidence>
<dbReference type="PANTHER" id="PTHR42780:SF1">
    <property type="entry name" value="ISOLEUCINE--TRNA LIGASE, CYTOPLASMIC"/>
    <property type="match status" value="1"/>
</dbReference>
<dbReference type="AlphaFoldDB" id="A0A2M8DR90"/>
<keyword evidence="2" id="KW-0436">Ligase</keyword>
<reference evidence="11" key="1">
    <citation type="submission" date="2017-09" db="EMBL/GenBank/DDBJ databases">
        <title>Depth-based differentiation of microbial function through sediment-hosted aquifers and enrichment of novel symbionts in the deep terrestrial subsurface.</title>
        <authorList>
            <person name="Probst A.J."/>
            <person name="Ladd B."/>
            <person name="Jarett J.K."/>
            <person name="Geller-Mcgrath D.E."/>
            <person name="Sieber C.M.K."/>
            <person name="Emerson J.B."/>
            <person name="Anantharaman K."/>
            <person name="Thomas B.C."/>
            <person name="Malmstrom R."/>
            <person name="Stieglmeier M."/>
            <person name="Klingl A."/>
            <person name="Woyke T."/>
            <person name="Ryan C.M."/>
            <person name="Banfield J.F."/>
        </authorList>
    </citation>
    <scope>NUCLEOTIDE SEQUENCE [LARGE SCALE GENOMIC DNA]</scope>
</reference>
<comment type="catalytic activity">
    <reaction evidence="8">
        <text>tRNA(Ile) + L-isoleucine + ATP = L-isoleucyl-tRNA(Ile) + AMP + diphosphate</text>
        <dbReference type="Rhea" id="RHEA:11060"/>
        <dbReference type="Rhea" id="RHEA-COMP:9666"/>
        <dbReference type="Rhea" id="RHEA-COMP:9695"/>
        <dbReference type="ChEBI" id="CHEBI:30616"/>
        <dbReference type="ChEBI" id="CHEBI:33019"/>
        <dbReference type="ChEBI" id="CHEBI:58045"/>
        <dbReference type="ChEBI" id="CHEBI:78442"/>
        <dbReference type="ChEBI" id="CHEBI:78528"/>
        <dbReference type="ChEBI" id="CHEBI:456215"/>
        <dbReference type="EC" id="6.1.1.5"/>
    </reaction>
</comment>
<evidence type="ECO:0000256" key="7">
    <source>
        <dbReference type="ARBA" id="ARBA00025217"/>
    </source>
</evidence>
<dbReference type="EC" id="6.1.1.5" evidence="1"/>
<evidence type="ECO:0000256" key="1">
    <source>
        <dbReference type="ARBA" id="ARBA00013165"/>
    </source>
</evidence>
<dbReference type="GO" id="GO:0004822">
    <property type="term" value="F:isoleucine-tRNA ligase activity"/>
    <property type="evidence" value="ECO:0007669"/>
    <property type="project" value="UniProtKB-EC"/>
</dbReference>
<keyword evidence="6" id="KW-0030">Aminoacyl-tRNA synthetase</keyword>
<dbReference type="Proteomes" id="UP000230136">
    <property type="component" value="Unassembled WGS sequence"/>
</dbReference>
<gene>
    <name evidence="10" type="ORF">CO073_02300</name>
</gene>
<dbReference type="InterPro" id="IPR002300">
    <property type="entry name" value="aa-tRNA-synth_Ia"/>
</dbReference>
<dbReference type="InterPro" id="IPR009008">
    <property type="entry name" value="Val/Leu/Ile-tRNA-synth_edit"/>
</dbReference>
<accession>A0A2M8DR90</accession>
<dbReference type="InterPro" id="IPR002301">
    <property type="entry name" value="Ile-tRNA-ligase"/>
</dbReference>
<dbReference type="Gene3D" id="3.40.50.620">
    <property type="entry name" value="HUPs"/>
    <property type="match status" value="1"/>
</dbReference>
<dbReference type="SUPFAM" id="SSF50677">
    <property type="entry name" value="ValRS/IleRS/LeuRS editing domain"/>
    <property type="match status" value="1"/>
</dbReference>
<dbReference type="GO" id="GO:0005524">
    <property type="term" value="F:ATP binding"/>
    <property type="evidence" value="ECO:0007669"/>
    <property type="project" value="UniProtKB-KW"/>
</dbReference>
<evidence type="ECO:0000259" key="9">
    <source>
        <dbReference type="Pfam" id="PF00133"/>
    </source>
</evidence>
<evidence type="ECO:0000256" key="6">
    <source>
        <dbReference type="ARBA" id="ARBA00023146"/>
    </source>
</evidence>
<dbReference type="InterPro" id="IPR014729">
    <property type="entry name" value="Rossmann-like_a/b/a_fold"/>
</dbReference>
<dbReference type="GO" id="GO:0006428">
    <property type="term" value="P:isoleucyl-tRNA aminoacylation"/>
    <property type="evidence" value="ECO:0007669"/>
    <property type="project" value="InterPro"/>
</dbReference>
<evidence type="ECO:0000313" key="10">
    <source>
        <dbReference type="EMBL" id="PJC01903.1"/>
    </source>
</evidence>
<name>A0A2M8DR90_9BACT</name>
<dbReference type="Gene3D" id="3.90.740.10">
    <property type="entry name" value="Valyl/Leucyl/Isoleucyl-tRNA synthetase, editing domain"/>
    <property type="match status" value="1"/>
</dbReference>
<dbReference type="PRINTS" id="PR00984">
    <property type="entry name" value="TRNASYNTHILE"/>
</dbReference>
<dbReference type="EMBL" id="PFSY01000103">
    <property type="protein sequence ID" value="PJC01903.1"/>
    <property type="molecule type" value="Genomic_DNA"/>
</dbReference>
<evidence type="ECO:0000256" key="2">
    <source>
        <dbReference type="ARBA" id="ARBA00022598"/>
    </source>
</evidence>
<dbReference type="SUPFAM" id="SSF52374">
    <property type="entry name" value="Nucleotidylyl transferase"/>
    <property type="match status" value="1"/>
</dbReference>
<proteinExistence type="predicted"/>
<evidence type="ECO:0000256" key="8">
    <source>
        <dbReference type="ARBA" id="ARBA00048359"/>
    </source>
</evidence>
<comment type="function">
    <text evidence="7">Catalyzes the attachment of isoleucine to tRNA(Ile). As IleRS can inadvertently accommodate and process structurally similar amino acids such as valine, to avoid such errors it has two additional distinct tRNA(Ile)-dependent editing activities. One activity is designated as 'pretransfer' editing and involves the hydrolysis of activated Val-AMP. The other activity is designated 'posttransfer' editing and involves deacylation of mischarged Val-tRNA(Ile).</text>
</comment>
<evidence type="ECO:0000313" key="11">
    <source>
        <dbReference type="Proteomes" id="UP000230136"/>
    </source>
</evidence>
<dbReference type="PANTHER" id="PTHR42780">
    <property type="entry name" value="SOLEUCYL-TRNA SYNTHETASE"/>
    <property type="match status" value="1"/>
</dbReference>
<sequence>MTNKQENHLNKTKNPYTKMEEDVLDFWERAEIFKKSIIKDAPKGNYIFNDDPPFITGLPHYATLLPSITKDVVPRYWTMKGYRIERIWGWDCHGLPSENKVEEQLGLKNKKDIEELGVDKFIKACRSYVDKGSEQWEWYINRIGRWVDMKNAYKTMDLKFMESVIWSFKKLFDTGFIYEGYRTSLHCPRCATPLSKFEITMDAGSYRDVTDKSVVVKFRVKNSGETKNDFGVDNNTYLLAWTTTPWTLPGNLALAIGDEID</sequence>